<sequence length="270" mass="29403">MKSEYESALGYLTLLALAAAGYAFYALDTVLAASLALPGILVIYLALLFGVTGLLGLNLSSAKKEEVGAHVRTHLGALSRNLRQSVKKNDYGLVLADERDDCVRDFLDSVELSFDYRRIEPAVIDFVLAEVERLEDKARAGGFDPDCYPQDPAEFEHWCAEQLRRFGWEADVTQRGYDQGIDIVARKGTLVIGLQVKRYNTPVGNKAIQEAIAGKSYYGLAGAGVLATSGFTPSARRLASSTDVALLSPYDIPNLGQSFRYGSLPIEQAL</sequence>
<dbReference type="PANTHER" id="PTHR30015">
    <property type="entry name" value="MRR RESTRICTION SYSTEM PROTEIN"/>
    <property type="match status" value="1"/>
</dbReference>
<dbReference type="EMBL" id="APVH01000042">
    <property type="protein sequence ID" value="EPX78104.1"/>
    <property type="molecule type" value="Genomic_DNA"/>
</dbReference>
<dbReference type="Pfam" id="PF04471">
    <property type="entry name" value="Mrr_cat"/>
    <property type="match status" value="1"/>
</dbReference>
<protein>
    <submittedName>
        <fullName evidence="3">Putative Mrr-like endonuclease</fullName>
    </submittedName>
</protein>
<dbReference type="InterPro" id="IPR011856">
    <property type="entry name" value="tRNA_endonuc-like_dom_sf"/>
</dbReference>
<dbReference type="SUPFAM" id="SSF52980">
    <property type="entry name" value="Restriction endonuclease-like"/>
    <property type="match status" value="1"/>
</dbReference>
<gene>
    <name evidence="3" type="ORF">Salmuc_03455</name>
</gene>
<dbReference type="PANTHER" id="PTHR30015:SF6">
    <property type="entry name" value="SLL1429 PROTEIN"/>
    <property type="match status" value="1"/>
</dbReference>
<dbReference type="Gene3D" id="3.40.1350.10">
    <property type="match status" value="1"/>
</dbReference>
<dbReference type="GO" id="GO:0015666">
    <property type="term" value="F:restriction endodeoxyribonuclease activity"/>
    <property type="evidence" value="ECO:0007669"/>
    <property type="project" value="TreeGrafter"/>
</dbReference>
<keyword evidence="3" id="KW-0255">Endonuclease</keyword>
<evidence type="ECO:0000313" key="3">
    <source>
        <dbReference type="EMBL" id="EPX78104.1"/>
    </source>
</evidence>
<comment type="caution">
    <text evidence="3">The sequence shown here is derived from an EMBL/GenBank/DDBJ whole genome shotgun (WGS) entry which is preliminary data.</text>
</comment>
<dbReference type="InterPro" id="IPR007560">
    <property type="entry name" value="Restrct_endonuc_IV_Mrr"/>
</dbReference>
<dbReference type="GO" id="GO:0009307">
    <property type="term" value="P:DNA restriction-modification system"/>
    <property type="evidence" value="ECO:0007669"/>
    <property type="project" value="InterPro"/>
</dbReference>
<feature type="transmembrane region" description="Helical" evidence="1">
    <location>
        <begin position="7"/>
        <end position="25"/>
    </location>
</feature>
<feature type="domain" description="Restriction endonuclease type IV Mrr" evidence="2">
    <location>
        <begin position="151"/>
        <end position="248"/>
    </location>
</feature>
<evidence type="ECO:0000256" key="1">
    <source>
        <dbReference type="SAM" id="Phobius"/>
    </source>
</evidence>
<keyword evidence="1" id="KW-1133">Transmembrane helix</keyword>
<keyword evidence="1" id="KW-0472">Membrane</keyword>
<dbReference type="RefSeq" id="WP_020042883.1">
    <property type="nucleotide sequence ID" value="NZ_KE557281.1"/>
</dbReference>
<evidence type="ECO:0000313" key="4">
    <source>
        <dbReference type="Proteomes" id="UP000015347"/>
    </source>
</evidence>
<dbReference type="InterPro" id="IPR011335">
    <property type="entry name" value="Restrct_endonuc-II-like"/>
</dbReference>
<name>S9RVW0_9RHOB</name>
<proteinExistence type="predicted"/>
<dbReference type="AlphaFoldDB" id="S9RVW0"/>
<keyword evidence="3" id="KW-0540">Nuclease</keyword>
<dbReference type="InterPro" id="IPR052906">
    <property type="entry name" value="Type_IV_Methyl-Rstrct_Enzyme"/>
</dbReference>
<organism evidence="3 4">
    <name type="scientific">Salipiger mucosus DSM 16094</name>
    <dbReference type="NCBI Taxonomy" id="1123237"/>
    <lineage>
        <taxon>Bacteria</taxon>
        <taxon>Pseudomonadati</taxon>
        <taxon>Pseudomonadota</taxon>
        <taxon>Alphaproteobacteria</taxon>
        <taxon>Rhodobacterales</taxon>
        <taxon>Roseobacteraceae</taxon>
        <taxon>Salipiger</taxon>
    </lineage>
</organism>
<keyword evidence="4" id="KW-1185">Reference proteome</keyword>
<reference evidence="4" key="1">
    <citation type="journal article" date="2014" name="Stand. Genomic Sci.">
        <title>Genome sequence of the exopolysaccharide-producing Salipiger mucosus type strain (DSM 16094(T)), a moderately halophilic member of the Roseobacter clade.</title>
        <authorList>
            <person name="Riedel T."/>
            <person name="Spring S."/>
            <person name="Fiebig A."/>
            <person name="Petersen J."/>
            <person name="Kyrpides N.C."/>
            <person name="Goker M."/>
            <person name="Klenk H.P."/>
        </authorList>
    </citation>
    <scope>NUCLEOTIDE SEQUENCE [LARGE SCALE GENOMIC DNA]</scope>
    <source>
        <strain evidence="4">DSM 16094</strain>
    </source>
</reference>
<dbReference type="Proteomes" id="UP000015347">
    <property type="component" value="Unassembled WGS sequence"/>
</dbReference>
<dbReference type="GO" id="GO:0003677">
    <property type="term" value="F:DNA binding"/>
    <property type="evidence" value="ECO:0007669"/>
    <property type="project" value="InterPro"/>
</dbReference>
<dbReference type="STRING" id="1123237.Salmuc_03455"/>
<keyword evidence="3" id="KW-0378">Hydrolase</keyword>
<keyword evidence="1" id="KW-0812">Transmembrane</keyword>
<accession>S9RVW0</accession>
<dbReference type="OrthoDB" id="9797274at2"/>
<dbReference type="HOGENOM" id="CLU_1037609_0_0_5"/>
<dbReference type="eggNOG" id="COG1787">
    <property type="taxonomic scope" value="Bacteria"/>
</dbReference>
<evidence type="ECO:0000259" key="2">
    <source>
        <dbReference type="Pfam" id="PF04471"/>
    </source>
</evidence>
<feature type="transmembrane region" description="Helical" evidence="1">
    <location>
        <begin position="31"/>
        <end position="57"/>
    </location>
</feature>